<accession>A0ABN5DPT2</accession>
<protein>
    <submittedName>
        <fullName evidence="1">DUF4862 domain-containing protein</fullName>
    </submittedName>
</protein>
<dbReference type="InterPro" id="IPR032344">
    <property type="entry name" value="DUF4862"/>
</dbReference>
<evidence type="ECO:0000313" key="2">
    <source>
        <dbReference type="Proteomes" id="UP000815698"/>
    </source>
</evidence>
<gene>
    <name evidence="1" type="ORF">COP05_01025</name>
</gene>
<sequence>MNAAPVWIAGAYAALEPALTGERAEQDTRELYSALAQPKGFDGLELPYRSSLPNLALVKGAPFTQHVITAIPGTMQRLAKAPSFGLASRDTDGREAALDFVREIVRASRELEVAVMAIEIHSAPTDHADSSAFAHSLETLMRERIEGDPEFVIEHCDAAGSPFPGEKRFLPLEEEVRVAKETGVGIALNWGRSALETRDPQTPLEHVRYASRAGVLRAFMASGAGAGTPMYGAQWADTHLPHVDHEPSSLLTDDALTSCMSAAVGNLLYAGVKIQTPRGLTAHERSRVLARVAEPMRSAFSRAG</sequence>
<dbReference type="RefSeq" id="WP_016663390.1">
    <property type="nucleotide sequence ID" value="NZ_CP023482.1"/>
</dbReference>
<reference evidence="1 2" key="1">
    <citation type="journal article" date="2016" name="Int. J. Syst. Evol. Microbiol.">
        <title>Dermabacter jinjuensis sp. nov., a novel species of the genus Dermabacter isolated from a clinical specimen.</title>
        <authorList>
            <person name="Park Y.K."/>
            <person name="Lee K.M."/>
            <person name="Lee W.K."/>
            <person name="Cho M.J."/>
            <person name="Lee H.S."/>
            <person name="Cho Y.G."/>
            <person name="Lee Y.C."/>
            <person name="Lee W.K."/>
            <person name="Seong W.K."/>
            <person name="Hwang K.J."/>
        </authorList>
    </citation>
    <scope>NUCLEOTIDE SEQUENCE [LARGE SCALE GENOMIC DNA]</scope>
    <source>
        <strain evidence="1 2">32T</strain>
    </source>
</reference>
<evidence type="ECO:0000313" key="1">
    <source>
        <dbReference type="EMBL" id="ATH95830.1"/>
    </source>
</evidence>
<keyword evidence="2" id="KW-1185">Reference proteome</keyword>
<proteinExistence type="predicted"/>
<dbReference type="SUPFAM" id="SSF51658">
    <property type="entry name" value="Xylose isomerase-like"/>
    <property type="match status" value="1"/>
</dbReference>
<dbReference type="Pfam" id="PF16154">
    <property type="entry name" value="DUF4862"/>
    <property type="match status" value="1"/>
</dbReference>
<dbReference type="EMBL" id="CP023482">
    <property type="protein sequence ID" value="ATH95830.1"/>
    <property type="molecule type" value="Genomic_DNA"/>
</dbReference>
<organism evidence="1 2">
    <name type="scientific">Dermabacter jinjuensis</name>
    <dbReference type="NCBI Taxonomy" id="1667168"/>
    <lineage>
        <taxon>Bacteria</taxon>
        <taxon>Bacillati</taxon>
        <taxon>Actinomycetota</taxon>
        <taxon>Actinomycetes</taxon>
        <taxon>Micrococcales</taxon>
        <taxon>Dermabacteraceae</taxon>
        <taxon>Dermabacter</taxon>
    </lineage>
</organism>
<dbReference type="InterPro" id="IPR036237">
    <property type="entry name" value="Xyl_isomerase-like_sf"/>
</dbReference>
<dbReference type="Proteomes" id="UP000815698">
    <property type="component" value="Chromosome"/>
</dbReference>
<name>A0ABN5DPT2_9MICO</name>